<comment type="similarity">
    <text evidence="2">Belongs to the EspG family.</text>
</comment>
<dbReference type="EMBL" id="JADLQN010000002">
    <property type="protein sequence ID" value="MBF6356148.1"/>
    <property type="molecule type" value="Genomic_DNA"/>
</dbReference>
<evidence type="ECO:0000256" key="1">
    <source>
        <dbReference type="ARBA" id="ARBA00004496"/>
    </source>
</evidence>
<sequence>MHSWELTDLEFRVLCERHADSHIPPPLTYQGRAETADDYERQKISTWERLRATGDPKFAEMTRVLVRPEVSVRVLSWYDRGRDDPKLWVRARAGRTGAHGYLVIQKPGETIGHSGGYTVVDCGPRGLAEAIVKLLPPGVEAGRAGTIPIVTDQVDVGEEYGRPRSLVTETADEPGMSRSREFFDTPATRTGAITVHQGHSMYGPRGLVEHILVWRDLPGDGRYVIELPAVTPIAVGIGRKWLTKKVDDAIEDMLARTESHWEMQI</sequence>
<evidence type="ECO:0000313" key="5">
    <source>
        <dbReference type="EMBL" id="MBF6356148.1"/>
    </source>
</evidence>
<dbReference type="RefSeq" id="WP_195002975.1">
    <property type="nucleotide sequence ID" value="NZ_JADLQN010000002.1"/>
</dbReference>
<name>A0ABS0DE34_9NOCA</name>
<organism evidence="5 6">
    <name type="scientific">Nocardia higoensis</name>
    <dbReference type="NCBI Taxonomy" id="228599"/>
    <lineage>
        <taxon>Bacteria</taxon>
        <taxon>Bacillati</taxon>
        <taxon>Actinomycetota</taxon>
        <taxon>Actinomycetes</taxon>
        <taxon>Mycobacteriales</taxon>
        <taxon>Nocardiaceae</taxon>
        <taxon>Nocardia</taxon>
    </lineage>
</organism>
<comment type="subcellular location">
    <subcellularLocation>
        <location evidence="1">Cytoplasm</location>
    </subcellularLocation>
</comment>
<dbReference type="InterPro" id="IPR025734">
    <property type="entry name" value="EspG"/>
</dbReference>
<evidence type="ECO:0000256" key="2">
    <source>
        <dbReference type="ARBA" id="ARBA00006411"/>
    </source>
</evidence>
<protein>
    <submittedName>
        <fullName evidence="5">ESX secretion-associated protein EspG</fullName>
    </submittedName>
</protein>
<accession>A0ABS0DE34</accession>
<evidence type="ECO:0000256" key="4">
    <source>
        <dbReference type="ARBA" id="ARBA00023186"/>
    </source>
</evidence>
<keyword evidence="6" id="KW-1185">Reference proteome</keyword>
<proteinExistence type="inferred from homology"/>
<dbReference type="Proteomes" id="UP000707731">
    <property type="component" value="Unassembled WGS sequence"/>
</dbReference>
<reference evidence="5 6" key="1">
    <citation type="submission" date="2020-10" db="EMBL/GenBank/DDBJ databases">
        <title>Identification of Nocardia species via Next-generation sequencing and recognition of intraspecies genetic diversity.</title>
        <authorList>
            <person name="Li P."/>
            <person name="Li P."/>
            <person name="Lu B."/>
        </authorList>
    </citation>
    <scope>NUCLEOTIDE SEQUENCE [LARGE SCALE GENOMIC DNA]</scope>
    <source>
        <strain evidence="5 6">BJ06-0143</strain>
    </source>
</reference>
<evidence type="ECO:0000256" key="3">
    <source>
        <dbReference type="ARBA" id="ARBA00022490"/>
    </source>
</evidence>
<keyword evidence="4" id="KW-0143">Chaperone</keyword>
<dbReference type="Pfam" id="PF14011">
    <property type="entry name" value="ESX-1_EspG"/>
    <property type="match status" value="1"/>
</dbReference>
<comment type="caution">
    <text evidence="5">The sequence shown here is derived from an EMBL/GenBank/DDBJ whole genome shotgun (WGS) entry which is preliminary data.</text>
</comment>
<evidence type="ECO:0000313" key="6">
    <source>
        <dbReference type="Proteomes" id="UP000707731"/>
    </source>
</evidence>
<keyword evidence="3" id="KW-0963">Cytoplasm</keyword>
<gene>
    <name evidence="5" type="ORF">IU449_16640</name>
</gene>